<dbReference type="Proteomes" id="UP000597762">
    <property type="component" value="Unassembled WGS sequence"/>
</dbReference>
<feature type="transmembrane region" description="Helical" evidence="1">
    <location>
        <begin position="78"/>
        <end position="99"/>
    </location>
</feature>
<feature type="transmembrane region" description="Helical" evidence="1">
    <location>
        <begin position="710"/>
        <end position="734"/>
    </location>
</feature>
<protein>
    <submittedName>
        <fullName evidence="2">Uncharacterized protein</fullName>
    </submittedName>
</protein>
<dbReference type="PANTHER" id="PTHR45598:SF1">
    <property type="entry name" value="4FE-4S FERREDOXIN-TYPE DOMAIN-CONTAINING PROTEIN"/>
    <property type="match status" value="1"/>
</dbReference>
<feature type="transmembrane region" description="Helical" evidence="1">
    <location>
        <begin position="539"/>
        <end position="560"/>
    </location>
</feature>
<evidence type="ECO:0000313" key="2">
    <source>
        <dbReference type="EMBL" id="CAE1330352.1"/>
    </source>
</evidence>
<feature type="transmembrane region" description="Helical" evidence="1">
    <location>
        <begin position="674"/>
        <end position="698"/>
    </location>
</feature>
<feature type="transmembrane region" description="Helical" evidence="1">
    <location>
        <begin position="498"/>
        <end position="519"/>
    </location>
</feature>
<name>A0A812EUR1_ACAPH</name>
<feature type="transmembrane region" description="Helical" evidence="1">
    <location>
        <begin position="466"/>
        <end position="486"/>
    </location>
</feature>
<organism evidence="2 3">
    <name type="scientific">Acanthosepion pharaonis</name>
    <name type="common">Pharaoh cuttlefish</name>
    <name type="synonym">Sepia pharaonis</name>
    <dbReference type="NCBI Taxonomy" id="158019"/>
    <lineage>
        <taxon>Eukaryota</taxon>
        <taxon>Metazoa</taxon>
        <taxon>Spiralia</taxon>
        <taxon>Lophotrochozoa</taxon>
        <taxon>Mollusca</taxon>
        <taxon>Cephalopoda</taxon>
        <taxon>Coleoidea</taxon>
        <taxon>Decapodiformes</taxon>
        <taxon>Sepiida</taxon>
        <taxon>Sepiina</taxon>
        <taxon>Sepiidae</taxon>
        <taxon>Acanthosepion</taxon>
    </lineage>
</organism>
<dbReference type="EMBL" id="CAHIKZ030005575">
    <property type="protein sequence ID" value="CAE1330352.1"/>
    <property type="molecule type" value="Genomic_DNA"/>
</dbReference>
<feature type="transmembrane region" description="Helical" evidence="1">
    <location>
        <begin position="292"/>
        <end position="314"/>
    </location>
</feature>
<evidence type="ECO:0000313" key="3">
    <source>
        <dbReference type="Proteomes" id="UP000597762"/>
    </source>
</evidence>
<reference evidence="2" key="1">
    <citation type="submission" date="2021-01" db="EMBL/GenBank/DDBJ databases">
        <authorList>
            <person name="Li R."/>
            <person name="Bekaert M."/>
        </authorList>
    </citation>
    <scope>NUCLEOTIDE SEQUENCE</scope>
    <source>
        <strain evidence="2">Farmed</strain>
    </source>
</reference>
<keyword evidence="1" id="KW-1133">Transmembrane helix</keyword>
<comment type="caution">
    <text evidence="2">The sequence shown here is derived from an EMBL/GenBank/DDBJ whole genome shotgun (WGS) entry which is preliminary data.</text>
</comment>
<keyword evidence="1" id="KW-0812">Transmembrane</keyword>
<feature type="transmembrane region" description="Helical" evidence="1">
    <location>
        <begin position="214"/>
        <end position="234"/>
    </location>
</feature>
<feature type="transmembrane region" description="Helical" evidence="1">
    <location>
        <begin position="49"/>
        <end position="72"/>
    </location>
</feature>
<keyword evidence="3" id="KW-1185">Reference proteome</keyword>
<feature type="transmembrane region" description="Helical" evidence="1">
    <location>
        <begin position="111"/>
        <end position="136"/>
    </location>
</feature>
<accession>A0A812EUR1</accession>
<feature type="transmembrane region" description="Helical" evidence="1">
    <location>
        <begin position="148"/>
        <end position="169"/>
    </location>
</feature>
<keyword evidence="1" id="KW-0472">Membrane</keyword>
<feature type="transmembrane region" description="Helical" evidence="1">
    <location>
        <begin position="246"/>
        <end position="272"/>
    </location>
</feature>
<feature type="transmembrane region" description="Helical" evidence="1">
    <location>
        <begin position="441"/>
        <end position="460"/>
    </location>
</feature>
<feature type="transmembrane region" description="Helical" evidence="1">
    <location>
        <begin position="380"/>
        <end position="398"/>
    </location>
</feature>
<dbReference type="PANTHER" id="PTHR45598">
    <property type="entry name" value="PROTEIN CBG11839-RELATED"/>
    <property type="match status" value="1"/>
</dbReference>
<proteinExistence type="predicted"/>
<evidence type="ECO:0000256" key="1">
    <source>
        <dbReference type="SAM" id="Phobius"/>
    </source>
</evidence>
<feature type="transmembrane region" description="Helical" evidence="1">
    <location>
        <begin position="410"/>
        <end position="429"/>
    </location>
</feature>
<feature type="transmembrane region" description="Helical" evidence="1">
    <location>
        <begin position="12"/>
        <end position="37"/>
    </location>
</feature>
<sequence length="740" mass="86185">MYISSFSLSLSIFLLTLTLLCYHLKPFLLFLSLLYFSDSFSLHSLFLSIFLYYTISVLSLSLSIFLLTLLYHLSPFSFPLYISVEVIILHSFPLTVEILPSHLSLSLSIFLLNYYTISTLSLSLSIFLLTVLYHLTPFSFPLYISVDVIIPSQSFLTPFSLPFSIFLYYTIHLPSQYFCPLFSLSLSIFLLTFIIPSQSFLFSLYISIDVIFTISPFSFPFYISIFLYFVDVIIPSHPPFFSFRSYYTIYISSLLTVIIPSHVIPFLFPLYISIDGIIPSHPFLFPPFSVDGYHLTLLCPFLLTKIITPSLSLSMRSKYFKLSQSFLFPWDISGTLFKVLFSFYISVDVIIPSHLFLFSPLRNIYTISTFRLYPQSIFPCNYTICPFLSLSIFLLTLWKNDALCFPCYDLLYHTPSLSLSIFLLTLNYISVDVINHLMISCYYYTISTLSLFYFLLNVIIPSPLSLSFSIFLLTLLTISAVEVIPSPTFSFPVSIRRYYTIGYIFIYIPYYSLPSIFQFSTPFPLYISVENQSSSPFSFPLYISVDSFLSLSIFLMKLLYHLKPNFHLYIFWKYYILIPFSFSLSIFSVDVIIPSSFLFPSLYFFLSISPLYFVKLLFHLSHSFFIFLLKIFESFLLYISVLLYISTLSLSFLYLVGIMYFLSIFLLTPFSFPLYISLTVIYHLSPFFLSLFLLKLLYHLSPFLYISVEVIYHLFLFSLYISVEVIIPSQPFLFPSLYFY</sequence>
<dbReference type="AlphaFoldDB" id="A0A812EUR1"/>
<feature type="transmembrane region" description="Helical" evidence="1">
    <location>
        <begin position="181"/>
        <end position="208"/>
    </location>
</feature>
<feature type="transmembrane region" description="Helical" evidence="1">
    <location>
        <begin position="635"/>
        <end position="662"/>
    </location>
</feature>
<feature type="transmembrane region" description="Helical" evidence="1">
    <location>
        <begin position="572"/>
        <end position="597"/>
    </location>
</feature>
<gene>
    <name evidence="2" type="ORF">SPHA_79726</name>
</gene>